<keyword evidence="1" id="KW-0808">Transferase</keyword>
<protein>
    <recommendedName>
        <fullName evidence="5">Serine-threonine/tyrosine-protein kinase catalytic domain-containing protein</fullName>
    </recommendedName>
</protein>
<organism evidence="6 7">
    <name type="scientific">Diversispora epigaea</name>
    <dbReference type="NCBI Taxonomy" id="1348612"/>
    <lineage>
        <taxon>Eukaryota</taxon>
        <taxon>Fungi</taxon>
        <taxon>Fungi incertae sedis</taxon>
        <taxon>Mucoromycota</taxon>
        <taxon>Glomeromycotina</taxon>
        <taxon>Glomeromycetes</taxon>
        <taxon>Diversisporales</taxon>
        <taxon>Diversisporaceae</taxon>
        <taxon>Diversispora</taxon>
    </lineage>
</organism>
<dbReference type="PANTHER" id="PTHR44329:SF288">
    <property type="entry name" value="MITOGEN-ACTIVATED PROTEIN KINASE KINASE KINASE 20"/>
    <property type="match status" value="1"/>
</dbReference>
<keyword evidence="4" id="KW-0067">ATP-binding</keyword>
<dbReference type="SUPFAM" id="SSF56112">
    <property type="entry name" value="Protein kinase-like (PK-like)"/>
    <property type="match status" value="1"/>
</dbReference>
<reference evidence="6 7" key="1">
    <citation type="submission" date="2018-08" db="EMBL/GenBank/DDBJ databases">
        <title>Genome and evolution of the arbuscular mycorrhizal fungus Diversispora epigaea (formerly Glomus versiforme) and its bacterial endosymbionts.</title>
        <authorList>
            <person name="Sun X."/>
            <person name="Fei Z."/>
            <person name="Harrison M."/>
        </authorList>
    </citation>
    <scope>NUCLEOTIDE SEQUENCE [LARGE SCALE GENOMIC DNA]</scope>
    <source>
        <strain evidence="6 7">IT104</strain>
    </source>
</reference>
<name>A0A397J2I0_9GLOM</name>
<comment type="caution">
    <text evidence="6">The sequence shown here is derived from an EMBL/GenBank/DDBJ whole genome shotgun (WGS) entry which is preliminary data.</text>
</comment>
<keyword evidence="7" id="KW-1185">Reference proteome</keyword>
<evidence type="ECO:0000256" key="3">
    <source>
        <dbReference type="ARBA" id="ARBA00022777"/>
    </source>
</evidence>
<evidence type="ECO:0000256" key="1">
    <source>
        <dbReference type="ARBA" id="ARBA00022679"/>
    </source>
</evidence>
<keyword evidence="3" id="KW-0418">Kinase</keyword>
<evidence type="ECO:0000313" key="6">
    <source>
        <dbReference type="EMBL" id="RHZ79100.1"/>
    </source>
</evidence>
<dbReference type="STRING" id="1348612.A0A397J2I0"/>
<accession>A0A397J2I0</accession>
<dbReference type="Gene3D" id="1.10.510.10">
    <property type="entry name" value="Transferase(Phosphotransferase) domain 1"/>
    <property type="match status" value="2"/>
</dbReference>
<gene>
    <name evidence="6" type="ORF">Glove_151g147</name>
</gene>
<evidence type="ECO:0000259" key="5">
    <source>
        <dbReference type="Pfam" id="PF07714"/>
    </source>
</evidence>
<dbReference type="OrthoDB" id="2631350at2759"/>
<proteinExistence type="predicted"/>
<evidence type="ECO:0000313" key="7">
    <source>
        <dbReference type="Proteomes" id="UP000266861"/>
    </source>
</evidence>
<dbReference type="GO" id="GO:0005524">
    <property type="term" value="F:ATP binding"/>
    <property type="evidence" value="ECO:0007669"/>
    <property type="project" value="UniProtKB-KW"/>
</dbReference>
<sequence length="588" mass="69026">MSKQSSLAMDDTHPNSDTYHPLSSPVIFVFLVPPQYIGVYIENSMLRFCLYSSLLVNRIWCEVNMPILWELSFGQEHYQDDMKLRKRACIRTYISCTDTLFTQNGYDLSFPSPQATFDYPSSLINYFISIYLQQTIGSDQDNNESIILFHEIYKLIINRCSFLDYFISVGVTENFSKNFCNYRDSELIRPLYESLALICDNILIVDSYLYSVPQINYWQNLLGKSLPIEQFTSHQELYVEDCSGKQKAIKVCTECNEEYKDQDYWCKLCNSTRFKNDFDKWASENDTIDKFIQNNQLKANWYNLIEWLPYDRFQDIKPIAKGGFGTIYYAIWVDGYLVVLKNLNGIVDINEDFLNEFKECVIWMAILARTNDGELSTVVFYGITREPETREYMMVLKYYEGGSLRNYFNNGLNNIILGGEKYKKKANVYSFSFVAYEIITYHDESHDKDLAFKICNGFRPKIPFHAPKLITQMIMRCWNARITHRPTFEELNKELDKYLEDYCKNGFDNSNEITIQIKEAEEFSKNKTTTDTTITTPVNYKSRRLLNFSNLPNPKNEENFEKKLEELTESFYQINASDDDDDLDTSNL</sequence>
<keyword evidence="2" id="KW-0547">Nucleotide-binding</keyword>
<dbReference type="PANTHER" id="PTHR44329">
    <property type="entry name" value="SERINE/THREONINE-PROTEIN KINASE TNNI3K-RELATED"/>
    <property type="match status" value="1"/>
</dbReference>
<evidence type="ECO:0000256" key="2">
    <source>
        <dbReference type="ARBA" id="ARBA00022741"/>
    </source>
</evidence>
<dbReference type="InterPro" id="IPR001245">
    <property type="entry name" value="Ser-Thr/Tyr_kinase_cat_dom"/>
</dbReference>
<dbReference type="InterPro" id="IPR011009">
    <property type="entry name" value="Kinase-like_dom_sf"/>
</dbReference>
<dbReference type="Proteomes" id="UP000266861">
    <property type="component" value="Unassembled WGS sequence"/>
</dbReference>
<dbReference type="Pfam" id="PF07714">
    <property type="entry name" value="PK_Tyr_Ser-Thr"/>
    <property type="match status" value="1"/>
</dbReference>
<dbReference type="InterPro" id="IPR051681">
    <property type="entry name" value="Ser/Thr_Kinases-Pseudokinases"/>
</dbReference>
<evidence type="ECO:0000256" key="4">
    <source>
        <dbReference type="ARBA" id="ARBA00022840"/>
    </source>
</evidence>
<dbReference type="AlphaFoldDB" id="A0A397J2I0"/>
<feature type="domain" description="Serine-threonine/tyrosine-protein kinase catalytic" evidence="5">
    <location>
        <begin position="420"/>
        <end position="495"/>
    </location>
</feature>
<dbReference type="EMBL" id="PQFF01000142">
    <property type="protein sequence ID" value="RHZ79100.1"/>
    <property type="molecule type" value="Genomic_DNA"/>
</dbReference>
<dbReference type="GO" id="GO:0004674">
    <property type="term" value="F:protein serine/threonine kinase activity"/>
    <property type="evidence" value="ECO:0007669"/>
    <property type="project" value="TreeGrafter"/>
</dbReference>